<feature type="transmembrane region" description="Helical" evidence="2">
    <location>
        <begin position="300"/>
        <end position="325"/>
    </location>
</feature>
<name>A0A852VQN2_9BACT</name>
<reference evidence="3 4" key="1">
    <citation type="submission" date="2020-07" db="EMBL/GenBank/DDBJ databases">
        <title>Genomic Encyclopedia of Type Strains, Phase IV (KMG-V): Genome sequencing to study the core and pangenomes of soil and plant-associated prokaryotes.</title>
        <authorList>
            <person name="Whitman W."/>
        </authorList>
    </citation>
    <scope>NUCLEOTIDE SEQUENCE [LARGE SCALE GENOMIC DNA]</scope>
    <source>
        <strain evidence="3 4">M8UP22</strain>
    </source>
</reference>
<feature type="transmembrane region" description="Helical" evidence="2">
    <location>
        <begin position="74"/>
        <end position="92"/>
    </location>
</feature>
<dbReference type="PANTHER" id="PTHR43317:SF1">
    <property type="entry name" value="THERMOSPERMINE SYNTHASE ACAULIS5"/>
    <property type="match status" value="1"/>
</dbReference>
<feature type="transmembrane region" description="Helical" evidence="2">
    <location>
        <begin position="112"/>
        <end position="133"/>
    </location>
</feature>
<feature type="transmembrane region" description="Helical" evidence="2">
    <location>
        <begin position="221"/>
        <end position="239"/>
    </location>
</feature>
<keyword evidence="2" id="KW-0812">Transmembrane</keyword>
<protein>
    <recommendedName>
        <fullName evidence="5">Spermidine synthase</fullName>
    </recommendedName>
</protein>
<evidence type="ECO:0000313" key="3">
    <source>
        <dbReference type="EMBL" id="NYF91642.1"/>
    </source>
</evidence>
<dbReference type="Proteomes" id="UP000564385">
    <property type="component" value="Unassembled WGS sequence"/>
</dbReference>
<feature type="transmembrane region" description="Helical" evidence="2">
    <location>
        <begin position="367"/>
        <end position="384"/>
    </location>
</feature>
<sequence length="684" mass="74714">MSASRLLYGTTIFLGAFLLFLVEPMAAKQLLPVLGGSSAVWLTCLVFFQVTLLLGYLYAHWITRCQATTWRRHVYLVTLAAGAVLLMAQRVVPAEPAQGVGHPVTTIFSTLAFTIGLPFLLLSATSPLLQVWLQRATGGTIPYRLFALSNFGSLLALIAYPFVVEPHLTLNLQRSLWSFGFLLYAVFCATITRQLPAPAPSETAEETEAPAPAKAPARSKWLWFLLPMAAAMQLSAVTSHLTVNIAAIPLLWILPLAIYLLTFILAFEFPALYRRGIVVRLLVVMLASLGYAISKTDVSLPIGVAILFFLAECFLAGLFCHAEAFALRPSRPTETTLFYLLIAAGGAAGTFFIGIASPMIFSANYDLAISFFVTAALAVVVTWSDGWPQRLLWSTAAALLLFFAFMLRTAYAREAILEVRNFYGTLRVKQTVGPHGGTERMLLNGTIQHGTQLFAPGLTRTPTTYYADNSGIGLALQYCCESRPRNIAVIGLGTGTIATYGTASDRIRFYEINPLVRPIAQNLFIYLRDSPAQITFADGDARTSLTRELTQDAPQNFDVIAIDAFSGDAIPLHLLTIEAVALYKKHLAPNGILAFHVSNQYLNLAPEIAQLAHAADMQAKLIESQPDDSLGAYRATWILLTSSPTFFDQPEIASAASAVPIDARLRVWTDDYSSILPILQLSHH</sequence>
<dbReference type="Gene3D" id="3.40.50.150">
    <property type="entry name" value="Vaccinia Virus protein VP39"/>
    <property type="match status" value="1"/>
</dbReference>
<feature type="transmembrane region" description="Helical" evidence="2">
    <location>
        <begin position="175"/>
        <end position="192"/>
    </location>
</feature>
<evidence type="ECO:0008006" key="5">
    <source>
        <dbReference type="Google" id="ProtNLM"/>
    </source>
</evidence>
<feature type="transmembrane region" description="Helical" evidence="2">
    <location>
        <begin position="337"/>
        <end position="361"/>
    </location>
</feature>
<evidence type="ECO:0000256" key="1">
    <source>
        <dbReference type="ARBA" id="ARBA00023115"/>
    </source>
</evidence>
<gene>
    <name evidence="3" type="ORF">HDF08_003761</name>
</gene>
<dbReference type="EMBL" id="JACCCU010000003">
    <property type="protein sequence ID" value="NYF91642.1"/>
    <property type="molecule type" value="Genomic_DNA"/>
</dbReference>
<evidence type="ECO:0000313" key="4">
    <source>
        <dbReference type="Proteomes" id="UP000564385"/>
    </source>
</evidence>
<feature type="transmembrane region" description="Helical" evidence="2">
    <location>
        <begin position="277"/>
        <end position="294"/>
    </location>
</feature>
<keyword evidence="2" id="KW-1133">Transmembrane helix</keyword>
<dbReference type="PANTHER" id="PTHR43317">
    <property type="entry name" value="THERMOSPERMINE SYNTHASE ACAULIS5"/>
    <property type="match status" value="1"/>
</dbReference>
<dbReference type="SUPFAM" id="SSF53335">
    <property type="entry name" value="S-adenosyl-L-methionine-dependent methyltransferases"/>
    <property type="match status" value="1"/>
</dbReference>
<feature type="transmembrane region" description="Helical" evidence="2">
    <location>
        <begin position="245"/>
        <end position="265"/>
    </location>
</feature>
<comment type="caution">
    <text evidence="3">The sequence shown here is derived from an EMBL/GenBank/DDBJ whole genome shotgun (WGS) entry which is preliminary data.</text>
</comment>
<organism evidence="3 4">
    <name type="scientific">Tunturiibacter lichenicola</name>
    <dbReference type="NCBI Taxonomy" id="2051959"/>
    <lineage>
        <taxon>Bacteria</taxon>
        <taxon>Pseudomonadati</taxon>
        <taxon>Acidobacteriota</taxon>
        <taxon>Terriglobia</taxon>
        <taxon>Terriglobales</taxon>
        <taxon>Acidobacteriaceae</taxon>
        <taxon>Tunturiibacter</taxon>
    </lineage>
</organism>
<dbReference type="InterPro" id="IPR029063">
    <property type="entry name" value="SAM-dependent_MTases_sf"/>
</dbReference>
<feature type="transmembrane region" description="Helical" evidence="2">
    <location>
        <begin position="7"/>
        <end position="27"/>
    </location>
</feature>
<dbReference type="NCBIfam" id="NF037959">
    <property type="entry name" value="MFS_SpdSyn"/>
    <property type="match status" value="1"/>
</dbReference>
<keyword evidence="1" id="KW-0620">Polyamine biosynthesis</keyword>
<dbReference type="GO" id="GO:0006596">
    <property type="term" value="P:polyamine biosynthetic process"/>
    <property type="evidence" value="ECO:0007669"/>
    <property type="project" value="UniProtKB-KW"/>
</dbReference>
<feature type="transmembrane region" description="Helical" evidence="2">
    <location>
        <begin position="145"/>
        <end position="163"/>
    </location>
</feature>
<evidence type="ECO:0000256" key="2">
    <source>
        <dbReference type="SAM" id="Phobius"/>
    </source>
</evidence>
<dbReference type="AlphaFoldDB" id="A0A852VQN2"/>
<feature type="transmembrane region" description="Helical" evidence="2">
    <location>
        <begin position="391"/>
        <end position="411"/>
    </location>
</feature>
<proteinExistence type="predicted"/>
<feature type="transmembrane region" description="Helical" evidence="2">
    <location>
        <begin position="39"/>
        <end position="62"/>
    </location>
</feature>
<keyword evidence="2" id="KW-0472">Membrane</keyword>
<accession>A0A852VQN2</accession>